<evidence type="ECO:0000313" key="2">
    <source>
        <dbReference type="EMBL" id="OJD22693.1"/>
    </source>
</evidence>
<dbReference type="Proteomes" id="UP000242791">
    <property type="component" value="Unassembled WGS sequence"/>
</dbReference>
<gene>
    <name evidence="2" type="ORF">ACJ73_05957</name>
</gene>
<dbReference type="EMBL" id="LGTZ01000985">
    <property type="protein sequence ID" value="OJD22693.1"/>
    <property type="molecule type" value="Genomic_DNA"/>
</dbReference>
<dbReference type="SMART" id="SM01312">
    <property type="entry name" value="RTC4"/>
    <property type="match status" value="1"/>
</dbReference>
<organism evidence="2 3">
    <name type="scientific">Blastomyces percursus</name>
    <dbReference type="NCBI Taxonomy" id="1658174"/>
    <lineage>
        <taxon>Eukaryota</taxon>
        <taxon>Fungi</taxon>
        <taxon>Dikarya</taxon>
        <taxon>Ascomycota</taxon>
        <taxon>Pezizomycotina</taxon>
        <taxon>Eurotiomycetes</taxon>
        <taxon>Eurotiomycetidae</taxon>
        <taxon>Onygenales</taxon>
        <taxon>Ajellomycetaceae</taxon>
        <taxon>Blastomyces</taxon>
    </lineage>
</organism>
<dbReference type="STRING" id="1658174.A0A1J9R4Y2"/>
<dbReference type="Pfam" id="PF14474">
    <property type="entry name" value="RTC4"/>
    <property type="match status" value="1"/>
</dbReference>
<evidence type="ECO:0000259" key="1">
    <source>
        <dbReference type="SMART" id="SM01312"/>
    </source>
</evidence>
<dbReference type="InterPro" id="IPR028094">
    <property type="entry name" value="RTC4_C"/>
</dbReference>
<feature type="domain" description="Restriction of telomere capping protein 4 C-terminal" evidence="1">
    <location>
        <begin position="1"/>
        <end position="68"/>
    </location>
</feature>
<sequence length="68" mass="7765">MHHFADLIHSIATTDPIVLNYGELTYAQEVLVPELLALLVQEDMRVDERRACQILEESEEIGELINDT</sequence>
<accession>A0A1J9R4Y2</accession>
<name>A0A1J9R4Y2_9EURO</name>
<keyword evidence="3" id="KW-1185">Reference proteome</keyword>
<proteinExistence type="predicted"/>
<evidence type="ECO:0000313" key="3">
    <source>
        <dbReference type="Proteomes" id="UP000242791"/>
    </source>
</evidence>
<comment type="caution">
    <text evidence="2">The sequence shown here is derived from an EMBL/GenBank/DDBJ whole genome shotgun (WGS) entry which is preliminary data.</text>
</comment>
<dbReference type="VEuPathDB" id="FungiDB:ACJ73_05957"/>
<reference evidence="2 3" key="1">
    <citation type="submission" date="2015-08" db="EMBL/GenBank/DDBJ databases">
        <title>Emmonsia species relationships and genome sequence.</title>
        <authorList>
            <person name="Cuomo C.A."/>
            <person name="Schwartz I.S."/>
            <person name="Kenyon C."/>
            <person name="De Hoog G.S."/>
            <person name="Govender N.P."/>
            <person name="Botha A."/>
            <person name="Moreno L."/>
            <person name="De Vries M."/>
            <person name="Munoz J.F."/>
            <person name="Stielow J.B."/>
        </authorList>
    </citation>
    <scope>NUCLEOTIDE SEQUENCE [LARGE SCALE GENOMIC DNA]</scope>
    <source>
        <strain evidence="2 3">EI222</strain>
    </source>
</reference>
<dbReference type="AlphaFoldDB" id="A0A1J9R4Y2"/>
<protein>
    <recommendedName>
        <fullName evidence="1">Restriction of telomere capping protein 4 C-terminal domain-containing protein</fullName>
    </recommendedName>
</protein>